<evidence type="ECO:0000256" key="3">
    <source>
        <dbReference type="ARBA" id="ARBA00008195"/>
    </source>
</evidence>
<protein>
    <submittedName>
        <fullName evidence="15">Arabinosyltransferase B</fullName>
    </submittedName>
</protein>
<feature type="transmembrane region" description="Helical" evidence="11">
    <location>
        <begin position="318"/>
        <end position="340"/>
    </location>
</feature>
<dbReference type="GO" id="GO:0005886">
    <property type="term" value="C:plasma membrane"/>
    <property type="evidence" value="ECO:0007669"/>
    <property type="project" value="UniProtKB-SubCell"/>
</dbReference>
<evidence type="ECO:0000259" key="12">
    <source>
        <dbReference type="Pfam" id="PF04602"/>
    </source>
</evidence>
<feature type="transmembrane region" description="Helical" evidence="11">
    <location>
        <begin position="562"/>
        <end position="583"/>
    </location>
</feature>
<dbReference type="InterPro" id="IPR040920">
    <property type="entry name" value="Arabino_trans_N"/>
</dbReference>
<dbReference type="InterPro" id="IPR007680">
    <property type="entry name" value="Arabino_trans_central"/>
</dbReference>
<evidence type="ECO:0000256" key="9">
    <source>
        <dbReference type="ARBA" id="ARBA00023136"/>
    </source>
</evidence>
<dbReference type="AlphaFoldDB" id="A0A1G7L087"/>
<dbReference type="EMBL" id="FNBT01000003">
    <property type="protein sequence ID" value="SDF42756.1"/>
    <property type="molecule type" value="Genomic_DNA"/>
</dbReference>
<gene>
    <name evidence="15" type="ORF">SAMN05660662_2178</name>
</gene>
<evidence type="ECO:0000256" key="4">
    <source>
        <dbReference type="ARBA" id="ARBA00022475"/>
    </source>
</evidence>
<reference evidence="16" key="1">
    <citation type="submission" date="2016-10" db="EMBL/GenBank/DDBJ databases">
        <authorList>
            <person name="Varghese N."/>
            <person name="Submissions S."/>
        </authorList>
    </citation>
    <scope>NUCLEOTIDE SEQUENCE [LARGE SCALE GENOMIC DNA]</scope>
    <source>
        <strain evidence="16">DSM 44268</strain>
    </source>
</reference>
<dbReference type="Gene3D" id="3.40.190.160">
    <property type="match status" value="1"/>
</dbReference>
<keyword evidence="7 11" id="KW-0812">Transmembrane</keyword>
<dbReference type="STRING" id="1550231.SAMN05660662_2178"/>
<dbReference type="Proteomes" id="UP000199406">
    <property type="component" value="Unassembled WGS sequence"/>
</dbReference>
<dbReference type="OrthoDB" id="3584570at2"/>
<keyword evidence="6 15" id="KW-0808">Transferase</keyword>
<comment type="function">
    <text evidence="1">Arabinosyl transferase responsible for the polymerization of arabinose into the arabinan of arabinogalactan.</text>
</comment>
<dbReference type="InterPro" id="IPR027451">
    <property type="entry name" value="EmbABC_dom1"/>
</dbReference>
<dbReference type="GO" id="GO:0052636">
    <property type="term" value="F:arabinosyltransferase activity"/>
    <property type="evidence" value="ECO:0007669"/>
    <property type="project" value="InterPro"/>
</dbReference>
<evidence type="ECO:0000256" key="8">
    <source>
        <dbReference type="ARBA" id="ARBA00022989"/>
    </source>
</evidence>
<feature type="transmembrane region" description="Helical" evidence="11">
    <location>
        <begin position="419"/>
        <end position="435"/>
    </location>
</feature>
<comment type="subcellular location">
    <subcellularLocation>
        <location evidence="2">Cell membrane</location>
        <topology evidence="2">Multi-pass membrane protein</topology>
    </subcellularLocation>
</comment>
<feature type="domain" description="Arabinosyltransferase C-terminal" evidence="13">
    <location>
        <begin position="795"/>
        <end position="1010"/>
    </location>
</feature>
<keyword evidence="9 11" id="KW-0472">Membrane</keyword>
<feature type="transmembrane region" description="Helical" evidence="11">
    <location>
        <begin position="682"/>
        <end position="706"/>
    </location>
</feature>
<feature type="domain" description="Arabinosyltransferas concanavalin like" evidence="14">
    <location>
        <begin position="39"/>
        <end position="185"/>
    </location>
</feature>
<evidence type="ECO:0000256" key="7">
    <source>
        <dbReference type="ARBA" id="ARBA00022692"/>
    </source>
</evidence>
<dbReference type="Gene3D" id="2.60.120.610">
    <property type="entry name" value="arabinofuranosyltransferase like domain"/>
    <property type="match status" value="1"/>
</dbReference>
<evidence type="ECO:0000259" key="13">
    <source>
        <dbReference type="Pfam" id="PF14896"/>
    </source>
</evidence>
<evidence type="ECO:0000256" key="10">
    <source>
        <dbReference type="ARBA" id="ARBA00023316"/>
    </source>
</evidence>
<evidence type="ECO:0000256" key="6">
    <source>
        <dbReference type="ARBA" id="ARBA00022679"/>
    </source>
</evidence>
<evidence type="ECO:0000259" key="14">
    <source>
        <dbReference type="Pfam" id="PF17689"/>
    </source>
</evidence>
<evidence type="ECO:0000313" key="15">
    <source>
        <dbReference type="EMBL" id="SDF42756.1"/>
    </source>
</evidence>
<evidence type="ECO:0000256" key="2">
    <source>
        <dbReference type="ARBA" id="ARBA00004651"/>
    </source>
</evidence>
<dbReference type="Gene3D" id="2.60.120.940">
    <property type="entry name" value="EmbC, C-terminal domain, subdomain 2"/>
    <property type="match status" value="1"/>
</dbReference>
<feature type="transmembrane region" description="Helical" evidence="11">
    <location>
        <begin position="505"/>
        <end position="526"/>
    </location>
</feature>
<comment type="similarity">
    <text evidence="3">Belongs to the emb family.</text>
</comment>
<feature type="transmembrane region" description="Helical" evidence="11">
    <location>
        <begin position="636"/>
        <end position="661"/>
    </location>
</feature>
<dbReference type="GO" id="GO:0071555">
    <property type="term" value="P:cell wall organization"/>
    <property type="evidence" value="ECO:0007669"/>
    <property type="project" value="UniProtKB-KW"/>
</dbReference>
<dbReference type="InterPro" id="IPR032731">
    <property type="entry name" value="Arabino_trans_C"/>
</dbReference>
<evidence type="ECO:0000256" key="1">
    <source>
        <dbReference type="ARBA" id="ARBA00003001"/>
    </source>
</evidence>
<keyword evidence="8 11" id="KW-1133">Transmembrane helix</keyword>
<dbReference type="GO" id="GO:0071766">
    <property type="term" value="P:Actinobacterium-type cell wall biogenesis"/>
    <property type="evidence" value="ECO:0007669"/>
    <property type="project" value="InterPro"/>
</dbReference>
<keyword evidence="4" id="KW-1003">Cell membrane</keyword>
<keyword evidence="5" id="KW-0328">Glycosyltransferase</keyword>
<feature type="transmembrane region" description="Helical" evidence="11">
    <location>
        <begin position="538"/>
        <end position="556"/>
    </location>
</feature>
<organism evidence="15 16">
    <name type="scientific">Blastococcus aurantiacus</name>
    <dbReference type="NCBI Taxonomy" id="1550231"/>
    <lineage>
        <taxon>Bacteria</taxon>
        <taxon>Bacillati</taxon>
        <taxon>Actinomycetota</taxon>
        <taxon>Actinomycetes</taxon>
        <taxon>Geodermatophilales</taxon>
        <taxon>Geodermatophilaceae</taxon>
        <taxon>Blastococcus</taxon>
    </lineage>
</organism>
<dbReference type="InterPro" id="IPR042486">
    <property type="entry name" value="Arabino_trans_C_2"/>
</dbReference>
<feature type="transmembrane region" description="Helical" evidence="11">
    <location>
        <begin position="196"/>
        <end position="215"/>
    </location>
</feature>
<dbReference type="RefSeq" id="WP_091765783.1">
    <property type="nucleotide sequence ID" value="NZ_FNBT01000003.1"/>
</dbReference>
<feature type="domain" description="Arabinofuranosyltransferase central" evidence="12">
    <location>
        <begin position="190"/>
        <end position="660"/>
    </location>
</feature>
<feature type="transmembrane region" description="Helical" evidence="11">
    <location>
        <begin position="247"/>
        <end position="268"/>
    </location>
</feature>
<dbReference type="Pfam" id="PF14896">
    <property type="entry name" value="Arabino_trans_C"/>
    <property type="match status" value="2"/>
</dbReference>
<sequence length="1022" mass="107217">MSSLRPAQGRAAHPRLLLILLAALSLLSSVAFVLAPVERTEAVYSWPSAPGDATAVAIPLMLERPADLTARIGCAAARDAEPGTVLLSTTTLEQKPGVAPLPGLRVTAAEDGLQVRSAGSDLDTQPVPASGDCRWELRSTPEATALLLDGEPVAELPGDHRPSVAGVFSEVSDPRGLSVDVTADTVFQTSPTGLKIGLGALALLALAASLALLFLRERTAPAVARTAATDEGTESAPGDGRRGPVRVVVDAAVVAVLAGWTVIGPVTVDDGYIAGIVRSREANGYVGNVYRWFNAPEAPFGWFYELFDAWSAVSTSMVWMRIPSALLGVVTWLLVGRALLPRLGAFTRRPGTYLVAAIAFALWWLPTGLGLRPEAWVAAGLAAVVVLVERGLARERLLPIALALAVASATLAVTPTGAVAFLPVLVALVPILRMARRSPVGTLPACAVASAAVAAGLLLMFADQSLAGVRVATAFRNELPGAVPWWTEIQRWYDLLSTGNQQGSLARRVPVLLGLVALAGLSWQWISGRWPADVARSVAGRLMGTFTLSLVVLLFTPTKWTMHFGAFVPVGAALLVIAVHSFGRARSTADEPAPLLPRLIGVCLVLVVSAVCWAGWNRWAFVSNREVTFNDIPPQFLGVQVTAVFLTLAVVAAGAGAAVLLRARLREDPERDVPAPRWMPTAAMVAVPVMLLTIALPPATFLKAAWERRDTYTPASDVLATVQGRPCGLPEKLFVEPDPRAGLLTPVPASGGDAGGPELDGFVPVDDPSLSPAPTLSMAGQRLPGWSATGHTAASGDGPATLTTDWFRVPDSLREERLPLVVTVAGDRGVGTELLAEFGTLDGDRVTVLGDVPVPEAGGAPAARDARLDASAVPPQAGLVRLVATDRGTAGELPLSVAVPRVPVTEPFSDVVDTETPVLVDWPVAFVFPCQTLAVQAAGLTDVPRWRITPAPGDPAGEIVVAPFVGGPYSAADSLVEATPFPVYLENRSQERLVQLLAWTPRLELAEPRRSGATRTVTGWGG</sequence>
<evidence type="ECO:0000256" key="5">
    <source>
        <dbReference type="ARBA" id="ARBA00022676"/>
    </source>
</evidence>
<dbReference type="Pfam" id="PF17689">
    <property type="entry name" value="Arabino_trans_N"/>
    <property type="match status" value="1"/>
</dbReference>
<dbReference type="Pfam" id="PF04602">
    <property type="entry name" value="Arabinose_trans"/>
    <property type="match status" value="1"/>
</dbReference>
<accession>A0A1G7L087</accession>
<feature type="transmembrane region" description="Helical" evidence="11">
    <location>
        <begin position="442"/>
        <end position="462"/>
    </location>
</feature>
<evidence type="ECO:0000313" key="16">
    <source>
        <dbReference type="Proteomes" id="UP000199406"/>
    </source>
</evidence>
<name>A0A1G7L087_9ACTN</name>
<keyword evidence="16" id="KW-1185">Reference proteome</keyword>
<evidence type="ECO:0000256" key="11">
    <source>
        <dbReference type="SAM" id="Phobius"/>
    </source>
</evidence>
<keyword evidence="10" id="KW-0961">Cell wall biogenesis/degradation</keyword>
<feature type="domain" description="Arabinosyltransferase C-terminal" evidence="13">
    <location>
        <begin position="699"/>
        <end position="761"/>
    </location>
</feature>
<feature type="transmembrane region" description="Helical" evidence="11">
    <location>
        <begin position="595"/>
        <end position="616"/>
    </location>
</feature>
<feature type="transmembrane region" description="Helical" evidence="11">
    <location>
        <begin position="352"/>
        <end position="369"/>
    </location>
</feature>
<proteinExistence type="inferred from homology"/>